<evidence type="ECO:0000256" key="1">
    <source>
        <dbReference type="ARBA" id="ARBA00004429"/>
    </source>
</evidence>
<comment type="subcellular location">
    <subcellularLocation>
        <location evidence="1">Cell inner membrane</location>
        <topology evidence="1">Multi-pass membrane protein</topology>
    </subcellularLocation>
    <subcellularLocation>
        <location evidence="9">Cell membrane</location>
        <topology evidence="9">Multi-pass membrane protein</topology>
    </subcellularLocation>
</comment>
<evidence type="ECO:0000256" key="2">
    <source>
        <dbReference type="ARBA" id="ARBA00005745"/>
    </source>
</evidence>
<proteinExistence type="inferred from homology"/>
<dbReference type="FunFam" id="1.20.81.30:FF:000001">
    <property type="entry name" value="Type II secretion system protein F"/>
    <property type="match status" value="2"/>
</dbReference>
<keyword evidence="5" id="KW-0997">Cell inner membrane</keyword>
<dbReference type="InterPro" id="IPR003004">
    <property type="entry name" value="GspF/PilC"/>
</dbReference>
<evidence type="ECO:0000313" key="13">
    <source>
        <dbReference type="Proteomes" id="UP000231019"/>
    </source>
</evidence>
<dbReference type="PANTHER" id="PTHR30012">
    <property type="entry name" value="GENERAL SECRETION PATHWAY PROTEIN"/>
    <property type="match status" value="1"/>
</dbReference>
<dbReference type="Pfam" id="PF00482">
    <property type="entry name" value="T2SSF"/>
    <property type="match status" value="2"/>
</dbReference>
<organism evidence="12 13">
    <name type="scientific">bacterium (Candidatus Blackallbacteria) CG17_big_fil_post_rev_8_21_14_2_50_48_46</name>
    <dbReference type="NCBI Taxonomy" id="2014261"/>
    <lineage>
        <taxon>Bacteria</taxon>
        <taxon>Candidatus Blackallbacteria</taxon>
    </lineage>
</organism>
<gene>
    <name evidence="12" type="ORF">COW36_02505</name>
</gene>
<evidence type="ECO:0000256" key="5">
    <source>
        <dbReference type="ARBA" id="ARBA00022519"/>
    </source>
</evidence>
<dbReference type="Gene3D" id="1.20.81.30">
    <property type="entry name" value="Type II secretion system (T2SS), domain F"/>
    <property type="match status" value="2"/>
</dbReference>
<protein>
    <submittedName>
        <fullName evidence="12">Pilus assembly protein PilC</fullName>
    </submittedName>
</protein>
<sequence>MATFACTVRDARGQQVSKTIEAPNLAQARAKLREQGLFPLDITEKQSGGGGLGAAINSRLMKMQKVKLKEMVVFTRQFATMINSGVALLRALNIMAEQAQSPVFKRILSEVRDGVEEGRSLSECLADHPKTFNKLYCSMVSAGEMGGVLDEVLNRLALFMESNAKLIGQLKSAMTYPSVVCFIATSIFIFLLSFVIPIFKEMFDSMGVPLPAFTQLLLNMSALVRGYWFIIFPSIFGSAWGLFAYVKTPFGRSQFDNVILKAPIFGDIVRKVAIARFTRTLGTLLRSGVPLMSALEITQDTAGNVHIAAGIAKVREAVSEGEGMTKPLTQTKLFPPMVTQMISIGEESGNVDTMLSKVADFYDEEVEQAVKALTSLLEPLMMVLIGGMVGSIIIGMYLPMFSVISAIQ</sequence>
<dbReference type="InterPro" id="IPR001992">
    <property type="entry name" value="T2SS_GspF/T4SS_PilC_CS"/>
</dbReference>
<evidence type="ECO:0000256" key="3">
    <source>
        <dbReference type="ARBA" id="ARBA00022448"/>
    </source>
</evidence>
<keyword evidence="6 9" id="KW-0812">Transmembrane</keyword>
<dbReference type="PRINTS" id="PR00812">
    <property type="entry name" value="BCTERIALGSPF"/>
</dbReference>
<evidence type="ECO:0000256" key="10">
    <source>
        <dbReference type="SAM" id="Phobius"/>
    </source>
</evidence>
<comment type="caution">
    <text evidence="12">The sequence shown here is derived from an EMBL/GenBank/DDBJ whole genome shotgun (WGS) entry which is preliminary data.</text>
</comment>
<keyword evidence="3 9" id="KW-0813">Transport</keyword>
<dbReference type="PROSITE" id="PS00874">
    <property type="entry name" value="T2SP_F"/>
    <property type="match status" value="1"/>
</dbReference>
<reference evidence="12 13" key="1">
    <citation type="submission" date="2017-09" db="EMBL/GenBank/DDBJ databases">
        <title>Depth-based differentiation of microbial function through sediment-hosted aquifers and enrichment of novel symbionts in the deep terrestrial subsurface.</title>
        <authorList>
            <person name="Probst A.J."/>
            <person name="Ladd B."/>
            <person name="Jarett J.K."/>
            <person name="Geller-Mcgrath D.E."/>
            <person name="Sieber C.M."/>
            <person name="Emerson J.B."/>
            <person name="Anantharaman K."/>
            <person name="Thomas B.C."/>
            <person name="Malmstrom R."/>
            <person name="Stieglmeier M."/>
            <person name="Klingl A."/>
            <person name="Woyke T."/>
            <person name="Ryan C.M."/>
            <person name="Banfield J.F."/>
        </authorList>
    </citation>
    <scope>NUCLEOTIDE SEQUENCE [LARGE SCALE GENOMIC DNA]</scope>
    <source>
        <strain evidence="12">CG17_big_fil_post_rev_8_21_14_2_50_48_46</strain>
    </source>
</reference>
<evidence type="ECO:0000256" key="9">
    <source>
        <dbReference type="RuleBase" id="RU003923"/>
    </source>
</evidence>
<keyword evidence="7 10" id="KW-1133">Transmembrane helix</keyword>
<feature type="transmembrane region" description="Helical" evidence="10">
    <location>
        <begin position="179"/>
        <end position="199"/>
    </location>
</feature>
<keyword evidence="4" id="KW-1003">Cell membrane</keyword>
<dbReference type="EMBL" id="PFFQ01000006">
    <property type="protein sequence ID" value="PIW18999.1"/>
    <property type="molecule type" value="Genomic_DNA"/>
</dbReference>
<evidence type="ECO:0000256" key="7">
    <source>
        <dbReference type="ARBA" id="ARBA00022989"/>
    </source>
</evidence>
<evidence type="ECO:0000256" key="4">
    <source>
        <dbReference type="ARBA" id="ARBA00022475"/>
    </source>
</evidence>
<name>A0A2M7GA24_9BACT</name>
<dbReference type="AlphaFoldDB" id="A0A2M7GA24"/>
<comment type="similarity">
    <text evidence="2 9">Belongs to the GSP F family.</text>
</comment>
<feature type="domain" description="Type II secretion system protein GspF" evidence="11">
    <location>
        <begin position="277"/>
        <end position="399"/>
    </location>
</feature>
<feature type="transmembrane region" description="Helical" evidence="10">
    <location>
        <begin position="380"/>
        <end position="407"/>
    </location>
</feature>
<evidence type="ECO:0000259" key="11">
    <source>
        <dbReference type="Pfam" id="PF00482"/>
    </source>
</evidence>
<evidence type="ECO:0000256" key="6">
    <source>
        <dbReference type="ARBA" id="ARBA00022692"/>
    </source>
</evidence>
<dbReference type="Proteomes" id="UP000231019">
    <property type="component" value="Unassembled WGS sequence"/>
</dbReference>
<accession>A0A2M7GA24</accession>
<dbReference type="GO" id="GO:0009306">
    <property type="term" value="P:protein secretion"/>
    <property type="evidence" value="ECO:0007669"/>
    <property type="project" value="InterPro"/>
</dbReference>
<evidence type="ECO:0000256" key="8">
    <source>
        <dbReference type="ARBA" id="ARBA00023136"/>
    </source>
</evidence>
<feature type="transmembrane region" description="Helical" evidence="10">
    <location>
        <begin position="226"/>
        <end position="246"/>
    </location>
</feature>
<dbReference type="PANTHER" id="PTHR30012:SF0">
    <property type="entry name" value="TYPE II SECRETION SYSTEM PROTEIN F-RELATED"/>
    <property type="match status" value="1"/>
</dbReference>
<dbReference type="InterPro" id="IPR018076">
    <property type="entry name" value="T2SS_GspF_dom"/>
</dbReference>
<dbReference type="GO" id="GO:0005886">
    <property type="term" value="C:plasma membrane"/>
    <property type="evidence" value="ECO:0007669"/>
    <property type="project" value="UniProtKB-SubCell"/>
</dbReference>
<keyword evidence="8 10" id="KW-0472">Membrane</keyword>
<evidence type="ECO:0000313" key="12">
    <source>
        <dbReference type="EMBL" id="PIW18999.1"/>
    </source>
</evidence>
<feature type="domain" description="Type II secretion system protein GspF" evidence="11">
    <location>
        <begin position="74"/>
        <end position="197"/>
    </location>
</feature>
<dbReference type="InterPro" id="IPR042094">
    <property type="entry name" value="T2SS_GspF_sf"/>
</dbReference>